<evidence type="ECO:0000313" key="4">
    <source>
        <dbReference type="Proteomes" id="UP000887540"/>
    </source>
</evidence>
<reference evidence="5" key="1">
    <citation type="submission" date="2022-11" db="UniProtKB">
        <authorList>
            <consortium name="WormBaseParasite"/>
        </authorList>
    </citation>
    <scope>IDENTIFICATION</scope>
</reference>
<evidence type="ECO:0000256" key="2">
    <source>
        <dbReference type="ARBA" id="ARBA00023043"/>
    </source>
</evidence>
<name>A0A914DSA1_9BILA</name>
<evidence type="ECO:0000313" key="5">
    <source>
        <dbReference type="WBParaSite" id="ACRNAN_scaffold3707.g13165.t1"/>
    </source>
</evidence>
<dbReference type="AlphaFoldDB" id="A0A914DSA1"/>
<sequence>MLAKENHHENIVALLKPINDLFDAIKNEDFENVEKYTTEGVYIHLNIKDKDGRTPLHHASGELEVVKWLVENGSNVNAKDINEKTPLVIVIEQGHTPIIEYLRSFENEEA</sequence>
<evidence type="ECO:0000256" key="3">
    <source>
        <dbReference type="PROSITE-ProRule" id="PRU00023"/>
    </source>
</evidence>
<dbReference type="SMART" id="SM00248">
    <property type="entry name" value="ANK"/>
    <property type="match status" value="2"/>
</dbReference>
<dbReference type="InterPro" id="IPR002110">
    <property type="entry name" value="Ankyrin_rpt"/>
</dbReference>
<protein>
    <submittedName>
        <fullName evidence="5">Uncharacterized protein</fullName>
    </submittedName>
</protein>
<feature type="repeat" description="ANK" evidence="3">
    <location>
        <begin position="51"/>
        <end position="81"/>
    </location>
</feature>
<dbReference type="Gene3D" id="1.25.40.20">
    <property type="entry name" value="Ankyrin repeat-containing domain"/>
    <property type="match status" value="1"/>
</dbReference>
<keyword evidence="2 3" id="KW-0040">ANK repeat</keyword>
<keyword evidence="1" id="KW-0677">Repeat</keyword>
<dbReference type="PANTHER" id="PTHR24171:SF9">
    <property type="entry name" value="ANKYRIN REPEAT DOMAIN-CONTAINING PROTEIN 39"/>
    <property type="match status" value="1"/>
</dbReference>
<dbReference type="PANTHER" id="PTHR24171">
    <property type="entry name" value="ANKYRIN REPEAT DOMAIN-CONTAINING PROTEIN 39-RELATED"/>
    <property type="match status" value="1"/>
</dbReference>
<keyword evidence="4" id="KW-1185">Reference proteome</keyword>
<proteinExistence type="predicted"/>
<dbReference type="InterPro" id="IPR036770">
    <property type="entry name" value="Ankyrin_rpt-contain_sf"/>
</dbReference>
<evidence type="ECO:0000256" key="1">
    <source>
        <dbReference type="ARBA" id="ARBA00022737"/>
    </source>
</evidence>
<dbReference type="WBParaSite" id="ACRNAN_scaffold3707.g13165.t1">
    <property type="protein sequence ID" value="ACRNAN_scaffold3707.g13165.t1"/>
    <property type="gene ID" value="ACRNAN_scaffold3707.g13165"/>
</dbReference>
<organism evidence="4 5">
    <name type="scientific">Acrobeloides nanus</name>
    <dbReference type="NCBI Taxonomy" id="290746"/>
    <lineage>
        <taxon>Eukaryota</taxon>
        <taxon>Metazoa</taxon>
        <taxon>Ecdysozoa</taxon>
        <taxon>Nematoda</taxon>
        <taxon>Chromadorea</taxon>
        <taxon>Rhabditida</taxon>
        <taxon>Tylenchina</taxon>
        <taxon>Cephalobomorpha</taxon>
        <taxon>Cephaloboidea</taxon>
        <taxon>Cephalobidae</taxon>
        <taxon>Acrobeloides</taxon>
    </lineage>
</organism>
<dbReference type="Proteomes" id="UP000887540">
    <property type="component" value="Unplaced"/>
</dbReference>
<dbReference type="SUPFAM" id="SSF48403">
    <property type="entry name" value="Ankyrin repeat"/>
    <property type="match status" value="1"/>
</dbReference>
<dbReference type="PROSITE" id="PS50088">
    <property type="entry name" value="ANK_REPEAT"/>
    <property type="match status" value="1"/>
</dbReference>
<dbReference type="Pfam" id="PF12796">
    <property type="entry name" value="Ank_2"/>
    <property type="match status" value="1"/>
</dbReference>
<accession>A0A914DSA1</accession>